<evidence type="ECO:0000313" key="2">
    <source>
        <dbReference type="EMBL" id="CAL1546347.1"/>
    </source>
</evidence>
<reference evidence="2 3" key="1">
    <citation type="submission" date="2024-04" db="EMBL/GenBank/DDBJ databases">
        <authorList>
            <consortium name="Genoscope - CEA"/>
            <person name="William W."/>
        </authorList>
    </citation>
    <scope>NUCLEOTIDE SEQUENCE [LARGE SCALE GENOMIC DNA]</scope>
</reference>
<dbReference type="SUPFAM" id="SSF48371">
    <property type="entry name" value="ARM repeat"/>
    <property type="match status" value="1"/>
</dbReference>
<proteinExistence type="predicted"/>
<dbReference type="Gene3D" id="1.25.40.180">
    <property type="match status" value="1"/>
</dbReference>
<protein>
    <recommendedName>
        <fullName evidence="4">CBP80/20-dependent translation initiation factor</fullName>
    </recommendedName>
</protein>
<dbReference type="GO" id="GO:0006446">
    <property type="term" value="P:regulation of translational initiation"/>
    <property type="evidence" value="ECO:0007669"/>
    <property type="project" value="TreeGrafter"/>
</dbReference>
<dbReference type="GO" id="GO:0008494">
    <property type="term" value="F:translation activator activity"/>
    <property type="evidence" value="ECO:0007669"/>
    <property type="project" value="TreeGrafter"/>
</dbReference>
<evidence type="ECO:0000256" key="1">
    <source>
        <dbReference type="SAM" id="MobiDB-lite"/>
    </source>
</evidence>
<comment type="caution">
    <text evidence="2">The sequence shown here is derived from an EMBL/GenBank/DDBJ whole genome shotgun (WGS) entry which is preliminary data.</text>
</comment>
<dbReference type="AlphaFoldDB" id="A0AAV2IH26"/>
<gene>
    <name evidence="2" type="ORF">GSLYS_00019724001</name>
</gene>
<dbReference type="Proteomes" id="UP001497497">
    <property type="component" value="Unassembled WGS sequence"/>
</dbReference>
<evidence type="ECO:0008006" key="4">
    <source>
        <dbReference type="Google" id="ProtNLM"/>
    </source>
</evidence>
<sequence>MTGRGRSRGRAKVLDQDPSSPGGLASRNSTGEAEDGENAHSDGDDEQTINQAEPVTPNTSGGSTGQPTLSLTDMKSILEDSRTYSEQNDVKRVLLCAKNFVRSQDDVKTLACIIYNKCLEDYSLAKRGSEICDSMTCIEVGNAKFRGCLLSLVQADYKARKELIGKDSCRFSCFLAFLCEIFGIMRTATDEVFKPLINPIFDCFNLILGPEFVRNDDEEEVESSQRGGGEGTVVNDDACEILAAELQSIGRLLEENAEDQMQQLIDNIRTCIINSRSSPRVRCSLLEVVEAYARGWEPANNDTTRFYCDMAVGIISGLVL</sequence>
<feature type="region of interest" description="Disordered" evidence="1">
    <location>
        <begin position="1"/>
        <end position="70"/>
    </location>
</feature>
<dbReference type="InterPro" id="IPR016024">
    <property type="entry name" value="ARM-type_fold"/>
</dbReference>
<evidence type="ECO:0000313" key="3">
    <source>
        <dbReference type="Proteomes" id="UP001497497"/>
    </source>
</evidence>
<organism evidence="2 3">
    <name type="scientific">Lymnaea stagnalis</name>
    <name type="common">Great pond snail</name>
    <name type="synonym">Helix stagnalis</name>
    <dbReference type="NCBI Taxonomy" id="6523"/>
    <lineage>
        <taxon>Eukaryota</taxon>
        <taxon>Metazoa</taxon>
        <taxon>Spiralia</taxon>
        <taxon>Lophotrochozoa</taxon>
        <taxon>Mollusca</taxon>
        <taxon>Gastropoda</taxon>
        <taxon>Heterobranchia</taxon>
        <taxon>Euthyneura</taxon>
        <taxon>Panpulmonata</taxon>
        <taxon>Hygrophila</taxon>
        <taxon>Lymnaeoidea</taxon>
        <taxon>Lymnaeidae</taxon>
        <taxon>Lymnaea</taxon>
    </lineage>
</organism>
<dbReference type="InterPro" id="IPR051367">
    <property type="entry name" value="mRNA_TranslReg/HistoneTransl"/>
</dbReference>
<dbReference type="GO" id="GO:0005829">
    <property type="term" value="C:cytosol"/>
    <property type="evidence" value="ECO:0007669"/>
    <property type="project" value="TreeGrafter"/>
</dbReference>
<feature type="compositionally biased region" description="Basic residues" evidence="1">
    <location>
        <begin position="1"/>
        <end position="11"/>
    </location>
</feature>
<dbReference type="PANTHER" id="PTHR23254:SF16">
    <property type="entry name" value="CBP80_20-DEPENDENT TRANSLATION INITIATION FACTOR"/>
    <property type="match status" value="1"/>
</dbReference>
<accession>A0AAV2IH26</accession>
<dbReference type="PANTHER" id="PTHR23254">
    <property type="entry name" value="EIF4G DOMAIN PROTEIN"/>
    <property type="match status" value="1"/>
</dbReference>
<keyword evidence="3" id="KW-1185">Reference proteome</keyword>
<dbReference type="EMBL" id="CAXITT010000801">
    <property type="protein sequence ID" value="CAL1546347.1"/>
    <property type="molecule type" value="Genomic_DNA"/>
</dbReference>
<name>A0AAV2IH26_LYMST</name>
<feature type="compositionally biased region" description="Polar residues" evidence="1">
    <location>
        <begin position="48"/>
        <end position="70"/>
    </location>
</feature>